<reference evidence="4 5" key="1">
    <citation type="submission" date="2018-06" db="EMBL/GenBank/DDBJ databases">
        <title>Genomic Encyclopedia of Type Strains, Phase III (KMG-III): the genomes of soil and plant-associated and newly described type strains.</title>
        <authorList>
            <person name="Whitman W."/>
        </authorList>
    </citation>
    <scope>NUCLEOTIDE SEQUENCE [LARGE SCALE GENOMIC DNA]</scope>
    <source>
        <strain evidence="4 5">CECT 7646</strain>
    </source>
</reference>
<evidence type="ECO:0000256" key="1">
    <source>
        <dbReference type="ARBA" id="ARBA00010116"/>
    </source>
</evidence>
<protein>
    <recommendedName>
        <fullName evidence="3">Big-1 domain-containing protein</fullName>
    </recommendedName>
</protein>
<evidence type="ECO:0000313" key="5">
    <source>
        <dbReference type="Proteomes" id="UP000247540"/>
    </source>
</evidence>
<feature type="chain" id="PRO_5016260045" description="Big-1 domain-containing protein" evidence="2">
    <location>
        <begin position="19"/>
        <end position="645"/>
    </location>
</feature>
<evidence type="ECO:0000256" key="2">
    <source>
        <dbReference type="SAM" id="SignalP"/>
    </source>
</evidence>
<evidence type="ECO:0000259" key="3">
    <source>
        <dbReference type="PROSITE" id="PS51127"/>
    </source>
</evidence>
<feature type="domain" description="Big-1" evidence="3">
    <location>
        <begin position="47"/>
        <end position="157"/>
    </location>
</feature>
<name>A0A318SLW3_9BURK</name>
<dbReference type="InterPro" id="IPR013783">
    <property type="entry name" value="Ig-like_fold"/>
</dbReference>
<comment type="caution">
    <text evidence="4">The sequence shown here is derived from an EMBL/GenBank/DDBJ whole genome shotgun (WGS) entry which is preliminary data.</text>
</comment>
<evidence type="ECO:0000313" key="4">
    <source>
        <dbReference type="EMBL" id="PYE78255.1"/>
    </source>
</evidence>
<gene>
    <name evidence="4" type="ORF">DFQ15_10844</name>
</gene>
<dbReference type="SUPFAM" id="SSF49373">
    <property type="entry name" value="Invasin/intimin cell-adhesion fragments"/>
    <property type="match status" value="2"/>
</dbReference>
<keyword evidence="2" id="KW-0732">Signal</keyword>
<sequence length="645" mass="65003">MKKLLRGFLAFALTWLLASCGGGGGSSGSGNFGATPTTPVTTTPTLTVSIVDSSNAAVGGNTIGSTSYARATLKTAAGIGIADKLITFTTNDSAATLAQASGLTDAQGIVRVKISPALLSSAAAGTVTATATFDNATITGSTDFQVSATNVSLASFVVSPSTITALQSAAVNAQVLVNGSAATAGQVQVALSASCGTFSPSSVTTSSSGTIASVYQSLGTCSGPVTLTAQPTNGPAMTTTLSVIAARAANLLFDSADQTLIYTSKATSGVKQATLKFKVVNSANQAMASQPVSFSLSSTAINAGVTFAGGVMQTQVVSTDANGFASITVSAGALPTPVIVTGALVSDPSLTASSLTLAVTSGVPAQDKSSLAAEKLSIQGFDIDGVTTNITFRVSDRQSNPVPANTAVTFVASAGTIQGSCVLDANSSCVVVYTSSGTRPSNGRVAILAYIDGEEGFVDTNGNNYYDSADAVETSNARSRFDVGTVFRDDNEDGFRQGNEQTYPGGTIGTGACPSINGAPSVQNTCDGVWTSNIRVRQQVVIALATTVIDAMVDTVKWSNSGFDVVISDRNGNSAPTGTKVEASIANTDSKCTITSVSPDVVSSVNRPTTHSIIFNGDATCAQAQVNITTTTPLGTKRVIQFSKT</sequence>
<dbReference type="Gene3D" id="2.60.40.10">
    <property type="entry name" value="Immunoglobulins"/>
    <property type="match status" value="3"/>
</dbReference>
<dbReference type="AlphaFoldDB" id="A0A318SLW3"/>
<keyword evidence="5" id="KW-1185">Reference proteome</keyword>
<dbReference type="OrthoDB" id="5522233at2"/>
<dbReference type="EMBL" id="QJTC01000008">
    <property type="protein sequence ID" value="PYE78255.1"/>
    <property type="molecule type" value="Genomic_DNA"/>
</dbReference>
<dbReference type="InterPro" id="IPR008964">
    <property type="entry name" value="Invasin/intimin_cell_adhesion"/>
</dbReference>
<proteinExistence type="inferred from homology"/>
<dbReference type="Proteomes" id="UP000247540">
    <property type="component" value="Unassembled WGS sequence"/>
</dbReference>
<accession>A0A318SLW3</accession>
<dbReference type="PROSITE" id="PS51257">
    <property type="entry name" value="PROKAR_LIPOPROTEIN"/>
    <property type="match status" value="1"/>
</dbReference>
<dbReference type="RefSeq" id="WP_146228672.1">
    <property type="nucleotide sequence ID" value="NZ_JAMOFZ010000008.1"/>
</dbReference>
<dbReference type="InterPro" id="IPR003344">
    <property type="entry name" value="Big_1_dom"/>
</dbReference>
<organism evidence="4 5">
    <name type="scientific">Xylophilus ampelinus</name>
    <dbReference type="NCBI Taxonomy" id="54067"/>
    <lineage>
        <taxon>Bacteria</taxon>
        <taxon>Pseudomonadati</taxon>
        <taxon>Pseudomonadota</taxon>
        <taxon>Betaproteobacteria</taxon>
        <taxon>Burkholderiales</taxon>
        <taxon>Xylophilus</taxon>
    </lineage>
</organism>
<feature type="signal peptide" evidence="2">
    <location>
        <begin position="1"/>
        <end position="18"/>
    </location>
</feature>
<dbReference type="PROSITE" id="PS51127">
    <property type="entry name" value="BIG1"/>
    <property type="match status" value="1"/>
</dbReference>
<comment type="similarity">
    <text evidence="1">Belongs to the intimin/invasin family.</text>
</comment>